<feature type="transmembrane region" description="Helical" evidence="1">
    <location>
        <begin position="32"/>
        <end position="50"/>
    </location>
</feature>
<keyword evidence="1" id="KW-0812">Transmembrane</keyword>
<accession>A0A3B1AVI5</accession>
<dbReference type="EMBL" id="UOFT01000054">
    <property type="protein sequence ID" value="VAW96806.1"/>
    <property type="molecule type" value="Genomic_DNA"/>
</dbReference>
<dbReference type="AlphaFoldDB" id="A0A3B1AVI5"/>
<dbReference type="Pfam" id="PF14340">
    <property type="entry name" value="DUF4395"/>
    <property type="match status" value="1"/>
</dbReference>
<feature type="transmembrane region" description="Helical" evidence="1">
    <location>
        <begin position="101"/>
        <end position="120"/>
    </location>
</feature>
<dbReference type="PANTHER" id="PTHR43031:SF1">
    <property type="entry name" value="PYRIDINE NUCLEOTIDE-DISULPHIDE OXIDOREDUCTASE"/>
    <property type="match status" value="1"/>
</dbReference>
<dbReference type="InterPro" id="IPR050229">
    <property type="entry name" value="GlpE_sulfurtransferase"/>
</dbReference>
<organism evidence="3">
    <name type="scientific">hydrothermal vent metagenome</name>
    <dbReference type="NCBI Taxonomy" id="652676"/>
    <lineage>
        <taxon>unclassified sequences</taxon>
        <taxon>metagenomes</taxon>
        <taxon>ecological metagenomes</taxon>
    </lineage>
</organism>
<dbReference type="SUPFAM" id="SSF52821">
    <property type="entry name" value="Rhodanese/Cell cycle control phosphatase"/>
    <property type="match status" value="1"/>
</dbReference>
<feature type="transmembrane region" description="Helical" evidence="1">
    <location>
        <begin position="126"/>
        <end position="152"/>
    </location>
</feature>
<protein>
    <submittedName>
        <fullName evidence="3">Rhodanese-like domain protein</fullName>
    </submittedName>
</protein>
<sequence>MAKECNLSFQQRSLFQQGFQRYTPAELKQLEWGLRFTPAACSFIAAYGLFTQQPLILFFVALLGIWAFIFPAGHPMDLIYNRMIAPMFNAVKLPKNPFQRRLACFSAGLMNIIAGALFIFDMPMAALIVGLSLLFLQAIVIFTHFCTLSWMYEGAMRALGKWHKPVDIFEAKLMLKDGVTLVDVRSQNEFAKDSIDGALNLPLEDLEQHIETFKKDKCLLFCNSGTRSHIAAEKLKEFGIDEIYNLGDFSRAKSIVGV</sequence>
<gene>
    <name evidence="3" type="ORF">MNBD_GAMMA23-1332</name>
</gene>
<evidence type="ECO:0000256" key="1">
    <source>
        <dbReference type="SAM" id="Phobius"/>
    </source>
</evidence>
<keyword evidence="1" id="KW-0472">Membrane</keyword>
<dbReference type="InterPro" id="IPR001763">
    <property type="entry name" value="Rhodanese-like_dom"/>
</dbReference>
<proteinExistence type="predicted"/>
<feature type="transmembrane region" description="Helical" evidence="1">
    <location>
        <begin position="56"/>
        <end position="80"/>
    </location>
</feature>
<dbReference type="InterPro" id="IPR025508">
    <property type="entry name" value="DUF4395"/>
</dbReference>
<name>A0A3B1AVI5_9ZZZZ</name>
<feature type="domain" description="Rhodanese" evidence="2">
    <location>
        <begin position="175"/>
        <end position="254"/>
    </location>
</feature>
<dbReference type="InterPro" id="IPR036873">
    <property type="entry name" value="Rhodanese-like_dom_sf"/>
</dbReference>
<dbReference type="PROSITE" id="PS50206">
    <property type="entry name" value="RHODANESE_3"/>
    <property type="match status" value="1"/>
</dbReference>
<dbReference type="Pfam" id="PF00581">
    <property type="entry name" value="Rhodanese"/>
    <property type="match status" value="1"/>
</dbReference>
<dbReference type="CDD" id="cd00158">
    <property type="entry name" value="RHOD"/>
    <property type="match status" value="1"/>
</dbReference>
<evidence type="ECO:0000259" key="2">
    <source>
        <dbReference type="PROSITE" id="PS50206"/>
    </source>
</evidence>
<reference evidence="3" key="1">
    <citation type="submission" date="2018-06" db="EMBL/GenBank/DDBJ databases">
        <authorList>
            <person name="Zhirakovskaya E."/>
        </authorList>
    </citation>
    <scope>NUCLEOTIDE SEQUENCE</scope>
</reference>
<dbReference type="SMART" id="SM00450">
    <property type="entry name" value="RHOD"/>
    <property type="match status" value="1"/>
</dbReference>
<keyword evidence="1" id="KW-1133">Transmembrane helix</keyword>
<dbReference type="Gene3D" id="3.40.250.10">
    <property type="entry name" value="Rhodanese-like domain"/>
    <property type="match status" value="1"/>
</dbReference>
<evidence type="ECO:0000313" key="3">
    <source>
        <dbReference type="EMBL" id="VAW96806.1"/>
    </source>
</evidence>
<dbReference type="PANTHER" id="PTHR43031">
    <property type="entry name" value="FAD-DEPENDENT OXIDOREDUCTASE"/>
    <property type="match status" value="1"/>
</dbReference>